<dbReference type="Gene3D" id="3.30.1330.60">
    <property type="entry name" value="OmpA-like domain"/>
    <property type="match status" value="1"/>
</dbReference>
<accession>A0A0F8Y470</accession>
<dbReference type="EMBL" id="LAZR01055563">
    <property type="protein sequence ID" value="KKK76088.1"/>
    <property type="molecule type" value="Genomic_DNA"/>
</dbReference>
<dbReference type="Pfam" id="PF00691">
    <property type="entry name" value="OmpA"/>
    <property type="match status" value="1"/>
</dbReference>
<dbReference type="InterPro" id="IPR036737">
    <property type="entry name" value="OmpA-like_sf"/>
</dbReference>
<gene>
    <name evidence="3" type="ORF">LCGC14_2867210</name>
</gene>
<dbReference type="AlphaFoldDB" id="A0A0F8Y470"/>
<dbReference type="InterPro" id="IPR050330">
    <property type="entry name" value="Bact_OuterMem_StrucFunc"/>
</dbReference>
<comment type="caution">
    <text evidence="3">The sequence shown here is derived from an EMBL/GenBank/DDBJ whole genome shotgun (WGS) entry which is preliminary data.</text>
</comment>
<keyword evidence="1" id="KW-0175">Coiled coil</keyword>
<dbReference type="CDD" id="cd07185">
    <property type="entry name" value="OmpA_C-like"/>
    <property type="match status" value="1"/>
</dbReference>
<feature type="coiled-coil region" evidence="1">
    <location>
        <begin position="2"/>
        <end position="57"/>
    </location>
</feature>
<dbReference type="SUPFAM" id="SSF103088">
    <property type="entry name" value="OmpA-like"/>
    <property type="match status" value="1"/>
</dbReference>
<evidence type="ECO:0000259" key="2">
    <source>
        <dbReference type="PROSITE" id="PS51123"/>
    </source>
</evidence>
<sequence length="340" mass="38712">QINKLKEKIDSLKAEIIRINSSNQRLQINYNTEKNRARELESEIIRIKKSYEKAESKPEQEVLTLNLADEEHSEDTLKKDEPVTFNIRVEKDYIKLQNRYDAAKNRVVEMELDEDKDSTALKNEYESAKKQIHEMEIKIIELEKSHEENRNKYEQAILSLKQIIEGNSKITSRVSGTASRLSGTSNKLSRLAEDEQLALRQEPLAGYQEPLAGDLAFAGEIFFESGKTDINPAGEAVLKQLGSTLLKNPDKIIRIAGHTDNVKIGPVLRARYFTNWDLAARRAAGVALYLQNEFGIDPHRITVVSYAQFRPAVSNSTEEARARNRRVEIFIGFGDNSDHD</sequence>
<feature type="domain" description="OmpA-like" evidence="2">
    <location>
        <begin position="210"/>
        <end position="335"/>
    </location>
</feature>
<feature type="coiled-coil region" evidence="1">
    <location>
        <begin position="86"/>
        <end position="152"/>
    </location>
</feature>
<organism evidence="3">
    <name type="scientific">marine sediment metagenome</name>
    <dbReference type="NCBI Taxonomy" id="412755"/>
    <lineage>
        <taxon>unclassified sequences</taxon>
        <taxon>metagenomes</taxon>
        <taxon>ecological metagenomes</taxon>
    </lineage>
</organism>
<proteinExistence type="predicted"/>
<protein>
    <recommendedName>
        <fullName evidence="2">OmpA-like domain-containing protein</fullName>
    </recommendedName>
</protein>
<evidence type="ECO:0000256" key="1">
    <source>
        <dbReference type="SAM" id="Coils"/>
    </source>
</evidence>
<feature type="non-terminal residue" evidence="3">
    <location>
        <position position="1"/>
    </location>
</feature>
<name>A0A0F8Y470_9ZZZZ</name>
<reference evidence="3" key="1">
    <citation type="journal article" date="2015" name="Nature">
        <title>Complex archaea that bridge the gap between prokaryotes and eukaryotes.</title>
        <authorList>
            <person name="Spang A."/>
            <person name="Saw J.H."/>
            <person name="Jorgensen S.L."/>
            <person name="Zaremba-Niedzwiedzka K."/>
            <person name="Martijn J."/>
            <person name="Lind A.E."/>
            <person name="van Eijk R."/>
            <person name="Schleper C."/>
            <person name="Guy L."/>
            <person name="Ettema T.J."/>
        </authorList>
    </citation>
    <scope>NUCLEOTIDE SEQUENCE</scope>
</reference>
<dbReference type="PANTHER" id="PTHR30329:SF21">
    <property type="entry name" value="LIPOPROTEIN YIAD-RELATED"/>
    <property type="match status" value="1"/>
</dbReference>
<dbReference type="PANTHER" id="PTHR30329">
    <property type="entry name" value="STATOR ELEMENT OF FLAGELLAR MOTOR COMPLEX"/>
    <property type="match status" value="1"/>
</dbReference>
<dbReference type="PROSITE" id="PS51123">
    <property type="entry name" value="OMPA_2"/>
    <property type="match status" value="1"/>
</dbReference>
<evidence type="ECO:0000313" key="3">
    <source>
        <dbReference type="EMBL" id="KKK76088.1"/>
    </source>
</evidence>
<dbReference type="InterPro" id="IPR006665">
    <property type="entry name" value="OmpA-like"/>
</dbReference>